<reference evidence="2" key="1">
    <citation type="journal article" date="2011" name="PLoS Genet.">
        <title>Genomic analysis of the necrotrophic fungal pathogens Sclerotinia sclerotiorum and Botrytis cinerea.</title>
        <authorList>
            <person name="Amselem J."/>
            <person name="Cuomo C.A."/>
            <person name="van Kan J.A."/>
            <person name="Viaud M."/>
            <person name="Benito E.P."/>
            <person name="Couloux A."/>
            <person name="Coutinho P.M."/>
            <person name="de Vries R.P."/>
            <person name="Dyer P.S."/>
            <person name="Fillinger S."/>
            <person name="Fournier E."/>
            <person name="Gout L."/>
            <person name="Hahn M."/>
            <person name="Kohn L."/>
            <person name="Lapalu N."/>
            <person name="Plummer K.M."/>
            <person name="Pradier J.M."/>
            <person name="Quevillon E."/>
            <person name="Sharon A."/>
            <person name="Simon A."/>
            <person name="ten Have A."/>
            <person name="Tudzynski B."/>
            <person name="Tudzynski P."/>
            <person name="Wincker P."/>
            <person name="Andrew M."/>
            <person name="Anthouard V."/>
            <person name="Beever R.E."/>
            <person name="Beffa R."/>
            <person name="Benoit I."/>
            <person name="Bouzid O."/>
            <person name="Brault B."/>
            <person name="Chen Z."/>
            <person name="Choquer M."/>
            <person name="Collemare J."/>
            <person name="Cotton P."/>
            <person name="Danchin E.G."/>
            <person name="Da Silva C."/>
            <person name="Gautier A."/>
            <person name="Giraud C."/>
            <person name="Giraud T."/>
            <person name="Gonzalez C."/>
            <person name="Grossetete S."/>
            <person name="Guldener U."/>
            <person name="Henrissat B."/>
            <person name="Howlett B.J."/>
            <person name="Kodira C."/>
            <person name="Kretschmer M."/>
            <person name="Lappartient A."/>
            <person name="Leroch M."/>
            <person name="Levis C."/>
            <person name="Mauceli E."/>
            <person name="Neuveglise C."/>
            <person name="Oeser B."/>
            <person name="Pearson M."/>
            <person name="Poulain J."/>
            <person name="Poussereau N."/>
            <person name="Quesneville H."/>
            <person name="Rascle C."/>
            <person name="Schumacher J."/>
            <person name="Segurens B."/>
            <person name="Sexton A."/>
            <person name="Silva E."/>
            <person name="Sirven C."/>
            <person name="Soanes D.M."/>
            <person name="Talbot N.J."/>
            <person name="Templeton M."/>
            <person name="Yandava C."/>
            <person name="Yarden O."/>
            <person name="Zeng Q."/>
            <person name="Rollins J.A."/>
            <person name="Lebrun M.H."/>
            <person name="Dickman M."/>
        </authorList>
    </citation>
    <scope>NUCLEOTIDE SEQUENCE [LARGE SCALE GENOMIC DNA]</scope>
    <source>
        <strain evidence="2">ATCC 18683 / 1980 / Ss-1</strain>
    </source>
</reference>
<proteinExistence type="predicted"/>
<dbReference type="GeneID" id="5486014"/>
<dbReference type="InParanoid" id="A7EV62"/>
<gene>
    <name evidence="1" type="ORF">SS1G_09220</name>
</gene>
<dbReference type="KEGG" id="ssl:SS1G_09220"/>
<evidence type="ECO:0000313" key="1">
    <source>
        <dbReference type="EMBL" id="EDN93354.1"/>
    </source>
</evidence>
<accession>A7EV62</accession>
<dbReference type="EMBL" id="CH476633">
    <property type="protein sequence ID" value="EDN93354.1"/>
    <property type="molecule type" value="Genomic_DNA"/>
</dbReference>
<sequence>MLCKQQSEEEKLKILEECSFTPFQEFRTKERDGTFTREQKFRTMESKGKYMNLRVGIVSPYPYAHDKFEEPKMYYWLTFTHWELAGPNLSEVFK</sequence>
<name>A7EV62_SCLS1</name>
<dbReference type="HOGENOM" id="CLU_2387516_0_0_1"/>
<dbReference type="Proteomes" id="UP000001312">
    <property type="component" value="Unassembled WGS sequence"/>
</dbReference>
<dbReference type="AlphaFoldDB" id="A7EV62"/>
<organism evidence="1 2">
    <name type="scientific">Sclerotinia sclerotiorum (strain ATCC 18683 / 1980 / Ss-1)</name>
    <name type="common">White mold</name>
    <name type="synonym">Whetzelinia sclerotiorum</name>
    <dbReference type="NCBI Taxonomy" id="665079"/>
    <lineage>
        <taxon>Eukaryota</taxon>
        <taxon>Fungi</taxon>
        <taxon>Dikarya</taxon>
        <taxon>Ascomycota</taxon>
        <taxon>Pezizomycotina</taxon>
        <taxon>Leotiomycetes</taxon>
        <taxon>Helotiales</taxon>
        <taxon>Sclerotiniaceae</taxon>
        <taxon>Sclerotinia</taxon>
    </lineage>
</organism>
<evidence type="ECO:0000313" key="2">
    <source>
        <dbReference type="Proteomes" id="UP000001312"/>
    </source>
</evidence>
<keyword evidence="2" id="KW-1185">Reference proteome</keyword>
<dbReference type="RefSeq" id="XP_001589499.1">
    <property type="nucleotide sequence ID" value="XM_001589449.1"/>
</dbReference>
<protein>
    <submittedName>
        <fullName evidence="1">Uncharacterized protein</fullName>
    </submittedName>
</protein>